<evidence type="ECO:0000313" key="3">
    <source>
        <dbReference type="EMBL" id="KAK9760740.1"/>
    </source>
</evidence>
<dbReference type="CDD" id="cd14270">
    <property type="entry name" value="UBA"/>
    <property type="match status" value="1"/>
</dbReference>
<dbReference type="InterPro" id="IPR011990">
    <property type="entry name" value="TPR-like_helical_dom_sf"/>
</dbReference>
<dbReference type="InterPro" id="IPR009060">
    <property type="entry name" value="UBA-like_sf"/>
</dbReference>
<sequence>MEDLSDLVWSTVTTTSNGRSSPLPSSNNGSNNAGGPNPFSSNSQYNSPQKPISTFGSYRQNTLNAPNSPLLSGSPRNYSSGNTLSHKVSLNKMTSDPFESLVNLGALTKKTSTANLSLEEQRKIKLESQKNHALLSNAGRSASPADKQFWEQLDTRTPNVPPKSVPLTPSRSFSPSIGNMSPADNRQQKQNTMDPFDELLESTLTGGNNANIFPPKLNSPFVNSKPLNTESFSLPVDSWNLDFLEQDSNMTKGSSNSLMDDDPFGLGAFTGPSMTSSTSSKVEKPTFSKRNSNPLGILASPIPRKIEQSEESSDSEEFIEESGIFNNRDDHFSPVDSDLDRLIAKVMNMGFDYEQARSALEISGNDFQTAIEILVENQNAEDRFAYHKQQHPPRLPRRSHISRNSSDEEDYRQQTPAWKSEKSQYISPRNNGQRRESGEKLGSDMASFQVRKEKFISNASTVGASVLSKANVFVKQASEKIRESIDDIQQRRENLQKEDNVSRRSGRPRWLQNSSDNNSSNEDRYPSSYHRYKEEFLNDKVRSPFSSPKQDKPSMESYYTIRRAQSQDSLRYRRAPPPRPPISLKSRVSYKPPVTPKSPRLTRPPRYVVSATPEQLQLSERQKTAGTDKFKLGQFGDAEELYSKAISTLPPNHDNVILLYNNLAASRIKV</sequence>
<dbReference type="SUPFAM" id="SSF46934">
    <property type="entry name" value="UBA-like"/>
    <property type="match status" value="1"/>
</dbReference>
<dbReference type="Pfam" id="PF00627">
    <property type="entry name" value="UBA"/>
    <property type="match status" value="1"/>
</dbReference>
<feature type="compositionally biased region" description="Low complexity" evidence="1">
    <location>
        <begin position="16"/>
        <end position="43"/>
    </location>
</feature>
<keyword evidence="4" id="KW-1185">Reference proteome</keyword>
<dbReference type="PROSITE" id="PS50030">
    <property type="entry name" value="UBA"/>
    <property type="match status" value="1"/>
</dbReference>
<feature type="compositionally biased region" description="Acidic residues" evidence="1">
    <location>
        <begin position="309"/>
        <end position="319"/>
    </location>
</feature>
<comment type="caution">
    <text evidence="3">The sequence shown here is derived from an EMBL/GenBank/DDBJ whole genome shotgun (WGS) entry which is preliminary data.</text>
</comment>
<protein>
    <submittedName>
        <fullName evidence="3">Auxilin-like clathrin-binding protein required for normal clathrin function</fullName>
    </submittedName>
</protein>
<dbReference type="EMBL" id="JASJQH010001840">
    <property type="protein sequence ID" value="KAK9760740.1"/>
    <property type="molecule type" value="Genomic_DNA"/>
</dbReference>
<evidence type="ECO:0000259" key="2">
    <source>
        <dbReference type="PROSITE" id="PS50030"/>
    </source>
</evidence>
<evidence type="ECO:0000256" key="1">
    <source>
        <dbReference type="SAM" id="MobiDB-lite"/>
    </source>
</evidence>
<accession>A0ABR2WGT3</accession>
<feature type="region of interest" description="Disordered" evidence="1">
    <location>
        <begin position="539"/>
        <end position="558"/>
    </location>
</feature>
<dbReference type="Gene3D" id="1.25.40.10">
    <property type="entry name" value="Tetratricopeptide repeat domain"/>
    <property type="match status" value="1"/>
</dbReference>
<feature type="compositionally biased region" description="Basic and acidic residues" evidence="1">
    <location>
        <begin position="433"/>
        <end position="442"/>
    </location>
</feature>
<reference evidence="3 4" key="1">
    <citation type="submission" date="2023-04" db="EMBL/GenBank/DDBJ databases">
        <title>Genome of Basidiobolus ranarum AG-B5.</title>
        <authorList>
            <person name="Stajich J.E."/>
            <person name="Carter-House D."/>
            <person name="Gryganskyi A."/>
        </authorList>
    </citation>
    <scope>NUCLEOTIDE SEQUENCE [LARGE SCALE GENOMIC DNA]</scope>
    <source>
        <strain evidence="3 4">AG-B5</strain>
    </source>
</reference>
<dbReference type="Gene3D" id="1.10.8.10">
    <property type="entry name" value="DNA helicase RuvA subunit, C-terminal domain"/>
    <property type="match status" value="1"/>
</dbReference>
<dbReference type="SMART" id="SM00165">
    <property type="entry name" value="UBA"/>
    <property type="match status" value="1"/>
</dbReference>
<organism evidence="3 4">
    <name type="scientific">Basidiobolus ranarum</name>
    <dbReference type="NCBI Taxonomy" id="34480"/>
    <lineage>
        <taxon>Eukaryota</taxon>
        <taxon>Fungi</taxon>
        <taxon>Fungi incertae sedis</taxon>
        <taxon>Zoopagomycota</taxon>
        <taxon>Entomophthoromycotina</taxon>
        <taxon>Basidiobolomycetes</taxon>
        <taxon>Basidiobolales</taxon>
        <taxon>Basidiobolaceae</taxon>
        <taxon>Basidiobolus</taxon>
    </lineage>
</organism>
<feature type="region of interest" description="Disordered" evidence="1">
    <location>
        <begin position="271"/>
        <end position="319"/>
    </location>
</feature>
<feature type="region of interest" description="Disordered" evidence="1">
    <location>
        <begin position="492"/>
        <end position="527"/>
    </location>
</feature>
<feature type="region of interest" description="Disordered" evidence="1">
    <location>
        <begin position="155"/>
        <end position="189"/>
    </location>
</feature>
<dbReference type="SUPFAM" id="SSF48452">
    <property type="entry name" value="TPR-like"/>
    <property type="match status" value="1"/>
</dbReference>
<dbReference type="InterPro" id="IPR015940">
    <property type="entry name" value="UBA"/>
</dbReference>
<feature type="domain" description="UBA" evidence="2">
    <location>
        <begin position="334"/>
        <end position="377"/>
    </location>
</feature>
<dbReference type="Proteomes" id="UP001479436">
    <property type="component" value="Unassembled WGS sequence"/>
</dbReference>
<proteinExistence type="predicted"/>
<feature type="compositionally biased region" description="Basic residues" evidence="1">
    <location>
        <begin position="387"/>
        <end position="401"/>
    </location>
</feature>
<feature type="compositionally biased region" description="Basic and acidic residues" evidence="1">
    <location>
        <begin position="492"/>
        <end position="502"/>
    </location>
</feature>
<feature type="region of interest" description="Disordered" evidence="1">
    <location>
        <begin position="1"/>
        <end position="85"/>
    </location>
</feature>
<feature type="region of interest" description="Disordered" evidence="1">
    <location>
        <begin position="564"/>
        <end position="605"/>
    </location>
</feature>
<feature type="compositionally biased region" description="Polar residues" evidence="1">
    <location>
        <begin position="44"/>
        <end position="85"/>
    </location>
</feature>
<gene>
    <name evidence="3" type="primary">SWA2_5</name>
    <name evidence="3" type="ORF">K7432_014912</name>
</gene>
<name>A0ABR2WGT3_9FUNG</name>
<feature type="compositionally biased region" description="Polar residues" evidence="1">
    <location>
        <begin position="167"/>
        <end position="189"/>
    </location>
</feature>
<feature type="compositionally biased region" description="Polar residues" evidence="1">
    <location>
        <begin position="413"/>
        <end position="431"/>
    </location>
</feature>
<feature type="region of interest" description="Disordered" evidence="1">
    <location>
        <begin position="387"/>
        <end position="443"/>
    </location>
</feature>
<evidence type="ECO:0000313" key="4">
    <source>
        <dbReference type="Proteomes" id="UP001479436"/>
    </source>
</evidence>